<dbReference type="EMBL" id="SOZD01000006">
    <property type="protein sequence ID" value="TFF19782.1"/>
    <property type="molecule type" value="Genomic_DNA"/>
</dbReference>
<reference evidence="3 4" key="1">
    <citation type="submission" date="2019-03" db="EMBL/GenBank/DDBJ databases">
        <title>Jiella endophytica sp. nov., a novel endophytic bacterium isolated from root of Ficus microcarpa Linn. f.</title>
        <authorList>
            <person name="Tuo L."/>
        </authorList>
    </citation>
    <scope>NUCLEOTIDE SEQUENCE [LARGE SCALE GENOMIC DNA]</scope>
    <source>
        <strain evidence="3 4">CBS5Q-3</strain>
    </source>
</reference>
<dbReference type="InterPro" id="IPR029060">
    <property type="entry name" value="PIN-like_dom_sf"/>
</dbReference>
<proteinExistence type="predicted"/>
<comment type="caution">
    <text evidence="3">The sequence shown here is derived from an EMBL/GenBank/DDBJ whole genome shotgun (WGS) entry which is preliminary data.</text>
</comment>
<sequence>MASSVLGCRSRSWNDNRRSRRKDPGTPRRVGLNLQLVYVDTNVLIALIEEKQREVLSLFYGAAEGKISFVTSEISLAEVLVKPLEMGRSDLVAAYSELLTNEPSLRTVAISREILRRSAELRSTLGGKLPDAVHVASALETRCRVLVSNDLRLRCPQELARLCVEEAEKELL</sequence>
<organism evidence="3 4">
    <name type="scientific">Jiella endophytica</name>
    <dbReference type="NCBI Taxonomy" id="2558362"/>
    <lineage>
        <taxon>Bacteria</taxon>
        <taxon>Pseudomonadati</taxon>
        <taxon>Pseudomonadota</taxon>
        <taxon>Alphaproteobacteria</taxon>
        <taxon>Hyphomicrobiales</taxon>
        <taxon>Aurantimonadaceae</taxon>
        <taxon>Jiella</taxon>
    </lineage>
</organism>
<evidence type="ECO:0000259" key="2">
    <source>
        <dbReference type="Pfam" id="PF01850"/>
    </source>
</evidence>
<keyword evidence="4" id="KW-1185">Reference proteome</keyword>
<protein>
    <submittedName>
        <fullName evidence="3">PIN domain-containing protein</fullName>
    </submittedName>
</protein>
<dbReference type="OrthoDB" id="574461at2"/>
<gene>
    <name evidence="3" type="ORF">E3C22_19045</name>
</gene>
<dbReference type="AlphaFoldDB" id="A0A4Y8RDH7"/>
<feature type="compositionally biased region" description="Basic and acidic residues" evidence="1">
    <location>
        <begin position="12"/>
        <end position="26"/>
    </location>
</feature>
<dbReference type="InterPro" id="IPR002716">
    <property type="entry name" value="PIN_dom"/>
</dbReference>
<dbReference type="Pfam" id="PF01850">
    <property type="entry name" value="PIN"/>
    <property type="match status" value="1"/>
</dbReference>
<accession>A0A4Y8RDH7</accession>
<dbReference type="Gene3D" id="3.40.50.1010">
    <property type="entry name" value="5'-nuclease"/>
    <property type="match status" value="1"/>
</dbReference>
<dbReference type="Proteomes" id="UP000298179">
    <property type="component" value="Unassembled WGS sequence"/>
</dbReference>
<name>A0A4Y8RDH7_9HYPH</name>
<evidence type="ECO:0000313" key="3">
    <source>
        <dbReference type="EMBL" id="TFF19782.1"/>
    </source>
</evidence>
<feature type="domain" description="PIN" evidence="2">
    <location>
        <begin position="37"/>
        <end position="154"/>
    </location>
</feature>
<dbReference type="SUPFAM" id="SSF88723">
    <property type="entry name" value="PIN domain-like"/>
    <property type="match status" value="1"/>
</dbReference>
<evidence type="ECO:0000256" key="1">
    <source>
        <dbReference type="SAM" id="MobiDB-lite"/>
    </source>
</evidence>
<dbReference type="CDD" id="cd09854">
    <property type="entry name" value="PIN_VapC-like"/>
    <property type="match status" value="1"/>
</dbReference>
<feature type="region of interest" description="Disordered" evidence="1">
    <location>
        <begin position="1"/>
        <end position="26"/>
    </location>
</feature>
<evidence type="ECO:0000313" key="4">
    <source>
        <dbReference type="Proteomes" id="UP000298179"/>
    </source>
</evidence>